<dbReference type="Proteomes" id="UP000002748">
    <property type="component" value="Unassembled WGS sequence"/>
</dbReference>
<proteinExistence type="predicted"/>
<organism evidence="2 3">
    <name type="scientific">Trichosporon asahii var. asahii (strain ATCC 90039 / CBS 2479 / JCM 2466 / KCTC 7840 / NBRC 103889/ NCYC 2677 / UAMH 7654)</name>
    <name type="common">Yeast</name>
    <dbReference type="NCBI Taxonomy" id="1186058"/>
    <lineage>
        <taxon>Eukaryota</taxon>
        <taxon>Fungi</taxon>
        <taxon>Dikarya</taxon>
        <taxon>Basidiomycota</taxon>
        <taxon>Agaricomycotina</taxon>
        <taxon>Tremellomycetes</taxon>
        <taxon>Trichosporonales</taxon>
        <taxon>Trichosporonaceae</taxon>
        <taxon>Trichosporon</taxon>
    </lineage>
</organism>
<name>J6EQV4_TRIAS</name>
<dbReference type="KEGG" id="tasa:A1Q1_04391"/>
<feature type="region of interest" description="Disordered" evidence="1">
    <location>
        <begin position="43"/>
        <end position="72"/>
    </location>
</feature>
<feature type="region of interest" description="Disordered" evidence="1">
    <location>
        <begin position="103"/>
        <end position="224"/>
    </location>
</feature>
<dbReference type="EMBL" id="ALBS01000273">
    <property type="protein sequence ID" value="EJT46879.1"/>
    <property type="molecule type" value="Genomic_DNA"/>
</dbReference>
<sequence>MAPTPIWVVALQKRSQSARNGNVETPPISASQARSRRFVISVQPVAGSRSTHRQEKPAHSLPRPPSNLSLHGPKQLYLDRRWRALILKPRPVAALISDSTGNTIASAEPVPANSSESVINNEPTEERPDAPAPPTEVLVNADVIEPESTEFEGTVAETNSSSETDKEVDIDDEKNMANGLSFGGGARGGSVGGSSGGSRGSSGSSWRGSSGRNSGGYYGGSSRSAAGHTELSFGVAVTGILFAISL</sequence>
<gene>
    <name evidence="2" type="ORF">A1Q1_04391</name>
</gene>
<evidence type="ECO:0000256" key="1">
    <source>
        <dbReference type="SAM" id="MobiDB-lite"/>
    </source>
</evidence>
<dbReference type="VEuPathDB" id="FungiDB:A1Q1_04391"/>
<feature type="compositionally biased region" description="Gly residues" evidence="1">
    <location>
        <begin position="181"/>
        <end position="200"/>
    </location>
</feature>
<dbReference type="AlphaFoldDB" id="J6EQV4"/>
<feature type="compositionally biased region" description="Polar residues" evidence="1">
    <location>
        <begin position="112"/>
        <end position="122"/>
    </location>
</feature>
<protein>
    <submittedName>
        <fullName evidence="2">Uncharacterized protein</fullName>
    </submittedName>
</protein>
<dbReference type="RefSeq" id="XP_014178232.1">
    <property type="nucleotide sequence ID" value="XM_014322757.1"/>
</dbReference>
<feature type="compositionally biased region" description="Low complexity" evidence="1">
    <location>
        <begin position="201"/>
        <end position="212"/>
    </location>
</feature>
<comment type="caution">
    <text evidence="2">The sequence shown here is derived from an EMBL/GenBank/DDBJ whole genome shotgun (WGS) entry which is preliminary data.</text>
</comment>
<reference evidence="2 3" key="1">
    <citation type="journal article" date="2012" name="Eukaryot. Cell">
        <title>Draft genome sequence of CBS 2479, the standard type strain of Trichosporon asahii.</title>
        <authorList>
            <person name="Yang R.Y."/>
            <person name="Li H.T."/>
            <person name="Zhu H."/>
            <person name="Zhou G.P."/>
            <person name="Wang M."/>
            <person name="Wang L."/>
        </authorList>
    </citation>
    <scope>NUCLEOTIDE SEQUENCE [LARGE SCALE GENOMIC DNA]</scope>
    <source>
        <strain evidence="3">ATCC 90039 / CBS 2479 / JCM 2466 / KCTC 7840 / NCYC 2677 / UAMH 7654</strain>
    </source>
</reference>
<dbReference type="HOGENOM" id="CLU_1129765_0_0_1"/>
<evidence type="ECO:0000313" key="3">
    <source>
        <dbReference type="Proteomes" id="UP000002748"/>
    </source>
</evidence>
<evidence type="ECO:0000313" key="2">
    <source>
        <dbReference type="EMBL" id="EJT46879.1"/>
    </source>
</evidence>
<accession>J6EQV4</accession>
<dbReference type="GeneID" id="25987904"/>